<evidence type="ECO:0000256" key="4">
    <source>
        <dbReference type="RuleBase" id="RU003744"/>
    </source>
</evidence>
<evidence type="ECO:0000256" key="3">
    <source>
        <dbReference type="ARBA" id="ARBA00022729"/>
    </source>
</evidence>
<dbReference type="GO" id="GO:0016020">
    <property type="term" value="C:membrane"/>
    <property type="evidence" value="ECO:0007669"/>
    <property type="project" value="InterPro"/>
</dbReference>
<evidence type="ECO:0000313" key="8">
    <source>
        <dbReference type="EMBL" id="SHN53921.1"/>
    </source>
</evidence>
<evidence type="ECO:0000259" key="6">
    <source>
        <dbReference type="SMART" id="SM00062"/>
    </source>
</evidence>
<feature type="chain" id="PRO_5012432707" evidence="5">
    <location>
        <begin position="21"/>
        <end position="251"/>
    </location>
</feature>
<keyword evidence="3 5" id="KW-0732">Signal</keyword>
<evidence type="ECO:0000256" key="2">
    <source>
        <dbReference type="ARBA" id="ARBA00010333"/>
    </source>
</evidence>
<feature type="signal peptide" evidence="5">
    <location>
        <begin position="1"/>
        <end position="20"/>
    </location>
</feature>
<dbReference type="PANTHER" id="PTHR35936">
    <property type="entry name" value="MEMBRANE-BOUND LYTIC MUREIN TRANSGLYCOSYLASE F"/>
    <property type="match status" value="1"/>
</dbReference>
<feature type="domain" description="Solute-binding protein family 3/N-terminal" evidence="6">
    <location>
        <begin position="27"/>
        <end position="249"/>
    </location>
</feature>
<dbReference type="STRING" id="1121455.SAMN02745728_00470"/>
<name>A0A1M7S641_9BACT</name>
<dbReference type="GO" id="GO:0015276">
    <property type="term" value="F:ligand-gated monoatomic ion channel activity"/>
    <property type="evidence" value="ECO:0007669"/>
    <property type="project" value="InterPro"/>
</dbReference>
<dbReference type="PROSITE" id="PS01039">
    <property type="entry name" value="SBP_BACTERIAL_3"/>
    <property type="match status" value="1"/>
</dbReference>
<evidence type="ECO:0000259" key="7">
    <source>
        <dbReference type="SMART" id="SM00079"/>
    </source>
</evidence>
<dbReference type="SMART" id="SM00062">
    <property type="entry name" value="PBPb"/>
    <property type="match status" value="1"/>
</dbReference>
<proteinExistence type="inferred from homology"/>
<dbReference type="AlphaFoldDB" id="A0A1M7S641"/>
<feature type="domain" description="Ionotropic glutamate receptor C-terminal" evidence="7">
    <location>
        <begin position="27"/>
        <end position="248"/>
    </location>
</feature>
<accession>A0A1M7S641</accession>
<dbReference type="InterPro" id="IPR001638">
    <property type="entry name" value="Solute-binding_3/MltF_N"/>
</dbReference>
<protein>
    <submittedName>
        <fullName evidence="8">Arginine/ornithine transport system substrate-binding protein</fullName>
    </submittedName>
</protein>
<dbReference type="OrthoDB" id="5431130at2"/>
<reference evidence="8 9" key="1">
    <citation type="submission" date="2016-12" db="EMBL/GenBank/DDBJ databases">
        <authorList>
            <person name="Song W.-J."/>
            <person name="Kurnit D.M."/>
        </authorList>
    </citation>
    <scope>NUCLEOTIDE SEQUENCE [LARGE SCALE GENOMIC DNA]</scope>
    <source>
        <strain evidence="8 9">DSM 11393</strain>
    </source>
</reference>
<dbReference type="Pfam" id="PF00497">
    <property type="entry name" value="SBP_bac_3"/>
    <property type="match status" value="1"/>
</dbReference>
<dbReference type="SMART" id="SM00079">
    <property type="entry name" value="PBPe"/>
    <property type="match status" value="1"/>
</dbReference>
<evidence type="ECO:0000313" key="9">
    <source>
        <dbReference type="Proteomes" id="UP000186469"/>
    </source>
</evidence>
<comment type="subcellular location">
    <subcellularLocation>
        <location evidence="1">Cell envelope</location>
    </subcellularLocation>
</comment>
<comment type="similarity">
    <text evidence="2 4">Belongs to the bacterial solute-binding protein 3 family.</text>
</comment>
<dbReference type="GO" id="GO:0030313">
    <property type="term" value="C:cell envelope"/>
    <property type="evidence" value="ECO:0007669"/>
    <property type="project" value="UniProtKB-SubCell"/>
</dbReference>
<dbReference type="Proteomes" id="UP000186469">
    <property type="component" value="Unassembled WGS sequence"/>
</dbReference>
<sequence length="251" mass="28298">MYKSLLVLSLVFCFILPANAEQEKIWRIGIDSPYPPFAYEDEETGKLTGFDVDIANALCQQMNIKCDIQVIPFDNILPKLKDDTLDIAVAGLGTTPERLKSALFTDRYYRSYSIFIGKQKTITISAENLKGKKIGVQIDSLQEEYIKENYKDVVEIIRMNSIIDLIHAVQESKIDLAFVDGLPGYSILKTEDGSGLSVVGGAIELITGDSLIAVNKRHPEMVEKINQAIQALRQNGEYDKINRKYFDFNIY</sequence>
<dbReference type="RefSeq" id="WP_072696150.1">
    <property type="nucleotide sequence ID" value="NZ_FRDI01000003.1"/>
</dbReference>
<dbReference type="InterPro" id="IPR001320">
    <property type="entry name" value="Iontro_rcpt_C"/>
</dbReference>
<keyword evidence="9" id="KW-1185">Reference proteome</keyword>
<dbReference type="PANTHER" id="PTHR35936:SF19">
    <property type="entry name" value="AMINO-ACID-BINDING PROTEIN YXEM-RELATED"/>
    <property type="match status" value="1"/>
</dbReference>
<organism evidence="8 9">
    <name type="scientific">Desulfovibrio litoralis DSM 11393</name>
    <dbReference type="NCBI Taxonomy" id="1121455"/>
    <lineage>
        <taxon>Bacteria</taxon>
        <taxon>Pseudomonadati</taxon>
        <taxon>Thermodesulfobacteriota</taxon>
        <taxon>Desulfovibrionia</taxon>
        <taxon>Desulfovibrionales</taxon>
        <taxon>Desulfovibrionaceae</taxon>
        <taxon>Desulfovibrio</taxon>
    </lineage>
</organism>
<dbReference type="SUPFAM" id="SSF53850">
    <property type="entry name" value="Periplasmic binding protein-like II"/>
    <property type="match status" value="1"/>
</dbReference>
<dbReference type="InterPro" id="IPR018313">
    <property type="entry name" value="SBP_3_CS"/>
</dbReference>
<evidence type="ECO:0000256" key="5">
    <source>
        <dbReference type="SAM" id="SignalP"/>
    </source>
</evidence>
<gene>
    <name evidence="8" type="ORF">SAMN02745728_00470</name>
</gene>
<evidence type="ECO:0000256" key="1">
    <source>
        <dbReference type="ARBA" id="ARBA00004196"/>
    </source>
</evidence>
<dbReference type="Gene3D" id="3.40.190.10">
    <property type="entry name" value="Periplasmic binding protein-like II"/>
    <property type="match status" value="2"/>
</dbReference>
<dbReference type="EMBL" id="FRDI01000003">
    <property type="protein sequence ID" value="SHN53921.1"/>
    <property type="molecule type" value="Genomic_DNA"/>
</dbReference>